<accession>A0ABR4D3N5</accession>
<evidence type="ECO:0000256" key="4">
    <source>
        <dbReference type="SAM" id="MobiDB-lite"/>
    </source>
</evidence>
<protein>
    <recommendedName>
        <fullName evidence="7">RING-type domain-containing protein</fullName>
    </recommendedName>
</protein>
<dbReference type="RefSeq" id="XP_070863709.1">
    <property type="nucleotide sequence ID" value="XM_071014320.1"/>
</dbReference>
<keyword evidence="2" id="KW-0863">Zinc-finger</keyword>
<organism evidence="5 6">
    <name type="scientific">Remersonia thermophila</name>
    <dbReference type="NCBI Taxonomy" id="72144"/>
    <lineage>
        <taxon>Eukaryota</taxon>
        <taxon>Fungi</taxon>
        <taxon>Dikarya</taxon>
        <taxon>Ascomycota</taxon>
        <taxon>Pezizomycotina</taxon>
        <taxon>Sordariomycetes</taxon>
        <taxon>Sordariomycetidae</taxon>
        <taxon>Sordariales</taxon>
        <taxon>Sordariales incertae sedis</taxon>
        <taxon>Remersonia</taxon>
    </lineage>
</organism>
<evidence type="ECO:0000256" key="2">
    <source>
        <dbReference type="ARBA" id="ARBA00022771"/>
    </source>
</evidence>
<dbReference type="PROSITE" id="PS01359">
    <property type="entry name" value="ZF_PHD_1"/>
    <property type="match status" value="1"/>
</dbReference>
<evidence type="ECO:0000313" key="5">
    <source>
        <dbReference type="EMBL" id="KAL2264982.1"/>
    </source>
</evidence>
<dbReference type="Proteomes" id="UP001600064">
    <property type="component" value="Unassembled WGS sequence"/>
</dbReference>
<comment type="caution">
    <text evidence="5">The sequence shown here is derived from an EMBL/GenBank/DDBJ whole genome shotgun (WGS) entry which is preliminary data.</text>
</comment>
<gene>
    <name evidence="5" type="ORF">VTJ83DRAFT_7492</name>
</gene>
<evidence type="ECO:0000256" key="1">
    <source>
        <dbReference type="ARBA" id="ARBA00022723"/>
    </source>
</evidence>
<dbReference type="EMBL" id="JAZGUE010000007">
    <property type="protein sequence ID" value="KAL2264982.1"/>
    <property type="molecule type" value="Genomic_DNA"/>
</dbReference>
<keyword evidence="6" id="KW-1185">Reference proteome</keyword>
<evidence type="ECO:0000313" key="6">
    <source>
        <dbReference type="Proteomes" id="UP001600064"/>
    </source>
</evidence>
<feature type="compositionally biased region" description="Acidic residues" evidence="4">
    <location>
        <begin position="156"/>
        <end position="166"/>
    </location>
</feature>
<evidence type="ECO:0008006" key="7">
    <source>
        <dbReference type="Google" id="ProtNLM"/>
    </source>
</evidence>
<name>A0ABR4D3N5_9PEZI</name>
<keyword evidence="1" id="KW-0479">Metal-binding</keyword>
<dbReference type="InterPro" id="IPR019786">
    <property type="entry name" value="Zinc_finger_PHD-type_CS"/>
</dbReference>
<dbReference type="GeneID" id="98128964"/>
<feature type="compositionally biased region" description="Low complexity" evidence="4">
    <location>
        <begin position="174"/>
        <end position="184"/>
    </location>
</feature>
<feature type="region of interest" description="Disordered" evidence="4">
    <location>
        <begin position="156"/>
        <end position="184"/>
    </location>
</feature>
<reference evidence="5 6" key="1">
    <citation type="journal article" date="2024" name="Commun. Biol.">
        <title>Comparative genomic analysis of thermophilic fungi reveals convergent evolutionary adaptations and gene losses.</title>
        <authorList>
            <person name="Steindorff A.S."/>
            <person name="Aguilar-Pontes M.V."/>
            <person name="Robinson A.J."/>
            <person name="Andreopoulos B."/>
            <person name="LaButti K."/>
            <person name="Kuo A."/>
            <person name="Mondo S."/>
            <person name="Riley R."/>
            <person name="Otillar R."/>
            <person name="Haridas S."/>
            <person name="Lipzen A."/>
            <person name="Grimwood J."/>
            <person name="Schmutz J."/>
            <person name="Clum A."/>
            <person name="Reid I.D."/>
            <person name="Moisan M.C."/>
            <person name="Butler G."/>
            <person name="Nguyen T.T.M."/>
            <person name="Dewar K."/>
            <person name="Conant G."/>
            <person name="Drula E."/>
            <person name="Henrissat B."/>
            <person name="Hansel C."/>
            <person name="Singer S."/>
            <person name="Hutchinson M.I."/>
            <person name="de Vries R.P."/>
            <person name="Natvig D.O."/>
            <person name="Powell A.J."/>
            <person name="Tsang A."/>
            <person name="Grigoriev I.V."/>
        </authorList>
    </citation>
    <scope>NUCLEOTIDE SEQUENCE [LARGE SCALE GENOMIC DNA]</scope>
    <source>
        <strain evidence="5 6">ATCC 22073</strain>
    </source>
</reference>
<sequence length="292" mass="31212">MTETCRACGNPLVLTLDPDDSSSEAECHSVHETTTVPDDLHLPCDCHFHWQCLLDQATSILSTLTCPACRQPLTTGGAAASSSSSSSSSSPPQLQILTTYTNEGGIQPSLDLYPTLLEESFLSSHPEARPARAFHTMTAEGDTQGMLALLADFSEAADDGDGDGDGDAAHQEEAAPAPTPQQAAQQRQKLLAWRDPLNGHRTALHVALESRQEEAVWLLLWVGSGIATAEFPEAVVSAARGNHVPRTIDDASLEDDVRFLKDGEGRTPADVCLQLGEPWTKLVEGGLFTAWS</sequence>
<proteinExistence type="predicted"/>
<keyword evidence="3" id="KW-0862">Zinc</keyword>
<evidence type="ECO:0000256" key="3">
    <source>
        <dbReference type="ARBA" id="ARBA00022833"/>
    </source>
</evidence>